<organism evidence="1">
    <name type="scientific">marine metagenome</name>
    <dbReference type="NCBI Taxonomy" id="408172"/>
    <lineage>
        <taxon>unclassified sequences</taxon>
        <taxon>metagenomes</taxon>
        <taxon>ecological metagenomes</taxon>
    </lineage>
</organism>
<evidence type="ECO:0000313" key="1">
    <source>
        <dbReference type="EMBL" id="SVE38997.1"/>
    </source>
</evidence>
<accession>A0A383D374</accession>
<evidence type="ECO:0008006" key="2">
    <source>
        <dbReference type="Google" id="ProtNLM"/>
    </source>
</evidence>
<reference evidence="1" key="1">
    <citation type="submission" date="2018-05" db="EMBL/GenBank/DDBJ databases">
        <authorList>
            <person name="Lanie J.A."/>
            <person name="Ng W.-L."/>
            <person name="Kazmierczak K.M."/>
            <person name="Andrzejewski T.M."/>
            <person name="Davidsen T.M."/>
            <person name="Wayne K.J."/>
            <person name="Tettelin H."/>
            <person name="Glass J.I."/>
            <person name="Rusch D."/>
            <person name="Podicherti R."/>
            <person name="Tsui H.-C.T."/>
            <person name="Winkler M.E."/>
        </authorList>
    </citation>
    <scope>NUCLEOTIDE SEQUENCE</scope>
</reference>
<name>A0A383D374_9ZZZZ</name>
<proteinExistence type="predicted"/>
<dbReference type="EMBL" id="UINC01213977">
    <property type="protein sequence ID" value="SVE38997.1"/>
    <property type="molecule type" value="Genomic_DNA"/>
</dbReference>
<feature type="non-terminal residue" evidence="1">
    <location>
        <position position="155"/>
    </location>
</feature>
<dbReference type="AlphaFoldDB" id="A0A383D374"/>
<gene>
    <name evidence="1" type="ORF">METZ01_LOCUS491851</name>
</gene>
<protein>
    <recommendedName>
        <fullName evidence="2">Core-binding (CB) domain-containing protein</fullName>
    </recommendedName>
</protein>
<sequence length="155" mass="18711">MLYFEEFTTRKGKLWVLENTNKLRKEVVMATLKKRRGKWYARVLWYSNQVKKEKQIPLRTQSKVTARERLAEVQRKKDEVIELYHRGENYDFPWMNDDGILKVEYLTFEKAINKWLTLRKSQGIAESTISRNRYSMNTMMGIWGKNIRLNDITLK</sequence>